<feature type="region of interest" description="Disordered" evidence="1">
    <location>
        <begin position="1"/>
        <end position="24"/>
    </location>
</feature>
<comment type="caution">
    <text evidence="2">The sequence shown here is derived from an EMBL/GenBank/DDBJ whole genome shotgun (WGS) entry which is preliminary data.</text>
</comment>
<gene>
    <name evidence="2" type="ORF">S06H3_61171</name>
</gene>
<name>X1Q6H6_9ZZZZ</name>
<evidence type="ECO:0000256" key="1">
    <source>
        <dbReference type="SAM" id="MobiDB-lite"/>
    </source>
</evidence>
<protein>
    <submittedName>
        <fullName evidence="2">Uncharacterized protein</fullName>
    </submittedName>
</protein>
<dbReference type="EMBL" id="BARV01040053">
    <property type="protein sequence ID" value="GAI50351.1"/>
    <property type="molecule type" value="Genomic_DNA"/>
</dbReference>
<sequence>QDPDFTRLMETAPKHQQGRKPITFTGPFGTRLDGELIVDFAHHPAWDDVAFEPRMAKLQGARIEVLQVCIRIGGRTMDVPEATQAELEQLCWDFLHLEQAEEEARAAKRQKEWACRQAPEASQ</sequence>
<proteinExistence type="predicted"/>
<evidence type="ECO:0000313" key="2">
    <source>
        <dbReference type="EMBL" id="GAI50351.1"/>
    </source>
</evidence>
<dbReference type="AlphaFoldDB" id="X1Q6H6"/>
<feature type="non-terminal residue" evidence="2">
    <location>
        <position position="1"/>
    </location>
</feature>
<reference evidence="2" key="1">
    <citation type="journal article" date="2014" name="Front. Microbiol.">
        <title>High frequency of phylogenetically diverse reductive dehalogenase-homologous genes in deep subseafloor sedimentary metagenomes.</title>
        <authorList>
            <person name="Kawai M."/>
            <person name="Futagami T."/>
            <person name="Toyoda A."/>
            <person name="Takaki Y."/>
            <person name="Nishi S."/>
            <person name="Hori S."/>
            <person name="Arai W."/>
            <person name="Tsubouchi T."/>
            <person name="Morono Y."/>
            <person name="Uchiyama I."/>
            <person name="Ito T."/>
            <person name="Fujiyama A."/>
            <person name="Inagaki F."/>
            <person name="Takami H."/>
        </authorList>
    </citation>
    <scope>NUCLEOTIDE SEQUENCE</scope>
    <source>
        <strain evidence="2">Expedition CK06-06</strain>
    </source>
</reference>
<accession>X1Q6H6</accession>
<organism evidence="2">
    <name type="scientific">marine sediment metagenome</name>
    <dbReference type="NCBI Taxonomy" id="412755"/>
    <lineage>
        <taxon>unclassified sequences</taxon>
        <taxon>metagenomes</taxon>
        <taxon>ecological metagenomes</taxon>
    </lineage>
</organism>